<feature type="non-terminal residue" evidence="3">
    <location>
        <position position="467"/>
    </location>
</feature>
<proteinExistence type="predicted"/>
<evidence type="ECO:0000259" key="2">
    <source>
        <dbReference type="Pfam" id="PF16927"/>
    </source>
</evidence>
<reference evidence="3 4" key="1">
    <citation type="journal article" date="2020" name="Biotechnol. Biofuels">
        <title>New insights from the biogas microbiome by comprehensive genome-resolved metagenomics of nearly 1600 species originating from multiple anaerobic digesters.</title>
        <authorList>
            <person name="Campanaro S."/>
            <person name="Treu L."/>
            <person name="Rodriguez-R L.M."/>
            <person name="Kovalovszki A."/>
            <person name="Ziels R.M."/>
            <person name="Maus I."/>
            <person name="Zhu X."/>
            <person name="Kougias P.G."/>
            <person name="Basile A."/>
            <person name="Luo G."/>
            <person name="Schluter A."/>
            <person name="Konstantinidis K.T."/>
            <person name="Angelidaki I."/>
        </authorList>
    </citation>
    <scope>NUCLEOTIDE SEQUENCE [LARGE SCALE GENOMIC DNA]</scope>
    <source>
        <strain evidence="3">AS19jrsBPTG_9</strain>
    </source>
</reference>
<feature type="domain" description="Histidine kinase N-terminal 7TM region" evidence="2">
    <location>
        <begin position="6"/>
        <end position="224"/>
    </location>
</feature>
<protein>
    <recommendedName>
        <fullName evidence="2">Histidine kinase N-terminal 7TM region domain-containing protein</fullName>
    </recommendedName>
</protein>
<dbReference type="InterPro" id="IPR031621">
    <property type="entry name" value="HisKA_7TM"/>
</dbReference>
<organism evidence="3 4">
    <name type="scientific">Candidatus Dojkabacteria bacterium</name>
    <dbReference type="NCBI Taxonomy" id="2099670"/>
    <lineage>
        <taxon>Bacteria</taxon>
        <taxon>Candidatus Dojkabacteria</taxon>
    </lineage>
</organism>
<feature type="transmembrane region" description="Helical" evidence="1">
    <location>
        <begin position="231"/>
        <end position="252"/>
    </location>
</feature>
<evidence type="ECO:0000313" key="4">
    <source>
        <dbReference type="Proteomes" id="UP000564033"/>
    </source>
</evidence>
<keyword evidence="1" id="KW-0812">Transmembrane</keyword>
<dbReference type="AlphaFoldDB" id="A0A847VDU8"/>
<dbReference type="Proteomes" id="UP000564033">
    <property type="component" value="Unassembled WGS sequence"/>
</dbReference>
<feature type="transmembrane region" description="Helical" evidence="1">
    <location>
        <begin position="165"/>
        <end position="188"/>
    </location>
</feature>
<feature type="transmembrane region" description="Helical" evidence="1">
    <location>
        <begin position="94"/>
        <end position="116"/>
    </location>
</feature>
<accession>A0A847VDU8</accession>
<gene>
    <name evidence="3" type="ORF">GX888_02960</name>
</gene>
<dbReference type="Gene3D" id="3.30.450.40">
    <property type="match status" value="1"/>
</dbReference>
<name>A0A847VDU8_9BACT</name>
<dbReference type="Pfam" id="PF16927">
    <property type="entry name" value="HisKA_7TM"/>
    <property type="match status" value="1"/>
</dbReference>
<comment type="caution">
    <text evidence="3">The sequence shown here is derived from an EMBL/GenBank/DDBJ whole genome shotgun (WGS) entry which is preliminary data.</text>
</comment>
<evidence type="ECO:0000256" key="1">
    <source>
        <dbReference type="SAM" id="Phobius"/>
    </source>
</evidence>
<feature type="transmembrane region" description="Helical" evidence="1">
    <location>
        <begin position="61"/>
        <end position="82"/>
    </location>
</feature>
<keyword evidence="1" id="KW-1133">Transmembrane helix</keyword>
<feature type="transmembrane region" description="Helical" evidence="1">
    <location>
        <begin position="259"/>
        <end position="279"/>
    </location>
</feature>
<keyword evidence="1" id="KW-0472">Membrane</keyword>
<dbReference type="SUPFAM" id="SSF55781">
    <property type="entry name" value="GAF domain-like"/>
    <property type="match status" value="1"/>
</dbReference>
<feature type="transmembrane region" description="Helical" evidence="1">
    <location>
        <begin position="128"/>
        <end position="153"/>
    </location>
</feature>
<dbReference type="EMBL" id="JAAZIL010000075">
    <property type="protein sequence ID" value="NLZ24674.1"/>
    <property type="molecule type" value="Genomic_DNA"/>
</dbReference>
<dbReference type="InterPro" id="IPR029016">
    <property type="entry name" value="GAF-like_dom_sf"/>
</dbReference>
<evidence type="ECO:0000313" key="3">
    <source>
        <dbReference type="EMBL" id="NLZ24674.1"/>
    </source>
</evidence>
<feature type="transmembrane region" description="Helical" evidence="1">
    <location>
        <begin position="32"/>
        <end position="49"/>
    </location>
</feature>
<sequence length="467" mass="53503">MELIFLVLLVVLLLFLGFSALKSDITSKTNQYFIFLILCIVLWILSNYCSNRLEDYSIVLLANRLIFFSTTFLVLGLFLFASVFPDSEVRMKPLYRGIAIISSIIVAVVGLTPLVVKDISIESSYSSINFNYGIILYVIHFLFFFLLFIYLLAKKYREATGLVKIQLQYLLLGGLFTALGAILTNLVLPVLFNVFYLSNYGPAFLIIFVGFTFLSIVRHRFLGIRFLLGQILYYLLVSIFSLFSFFFLGWAVTKLFGGVFTIQSVLLSIILAPLFVWLFQKFNQFISLTIEKKVIYVDKHPAEVLSDFLKSISSELDVDKIAIYAVNVLKRYFDLEKVGILLFDKVNTKILYKKISGFELNGIRDLLQVVQYWKELGEDPVLLLDEIKRGKIGEDWNRRDRLSRIVKCMEKEGISAILPLNRKVQLNGIIVVGNKKNRDSFTVDDMRFLEDVIANVSVAMGRAILYK</sequence>
<feature type="transmembrane region" description="Helical" evidence="1">
    <location>
        <begin position="200"/>
        <end position="219"/>
    </location>
</feature>